<organism evidence="2 3">
    <name type="scientific">Enterococcus pseudoavium</name>
    <dbReference type="NCBI Taxonomy" id="44007"/>
    <lineage>
        <taxon>Bacteria</taxon>
        <taxon>Bacillati</taxon>
        <taxon>Bacillota</taxon>
        <taxon>Bacilli</taxon>
        <taxon>Lactobacillales</taxon>
        <taxon>Enterococcaceae</taxon>
        <taxon>Enterococcus</taxon>
    </lineage>
</organism>
<dbReference type="RefSeq" id="WP_311797293.1">
    <property type="nucleotide sequence ID" value="NZ_JARQAI010000018.1"/>
</dbReference>
<evidence type="ECO:0000313" key="3">
    <source>
        <dbReference type="Proteomes" id="UP001180842"/>
    </source>
</evidence>
<protein>
    <recommendedName>
        <fullName evidence="1">Bacterial Ig domain-containing protein</fullName>
    </recommendedName>
</protein>
<gene>
    <name evidence="2" type="ORF">P7H00_11140</name>
</gene>
<accession>A0AAE4I156</accession>
<feature type="domain" description="Bacterial Ig" evidence="1">
    <location>
        <begin position="5"/>
        <end position="84"/>
    </location>
</feature>
<sequence length="85" mass="9649">MPRIINVKPYIVGKSTWVTGEYEGETAEKVGLVINGTRLYSVPNTKEEYPKFKYYKKDIKITDSVQVYLASSDETTLAKTDVPIE</sequence>
<dbReference type="InterPro" id="IPR046746">
    <property type="entry name" value="Big_15"/>
</dbReference>
<evidence type="ECO:0000313" key="2">
    <source>
        <dbReference type="EMBL" id="MDT2737665.1"/>
    </source>
</evidence>
<name>A0AAE4I156_9ENTE</name>
<dbReference type="AlphaFoldDB" id="A0AAE4I156"/>
<proteinExistence type="predicted"/>
<evidence type="ECO:0000259" key="1">
    <source>
        <dbReference type="Pfam" id="PF20622"/>
    </source>
</evidence>
<dbReference type="Proteomes" id="UP001180842">
    <property type="component" value="Unassembled WGS sequence"/>
</dbReference>
<dbReference type="EMBL" id="JARQAI010000018">
    <property type="protein sequence ID" value="MDT2737665.1"/>
    <property type="molecule type" value="Genomic_DNA"/>
</dbReference>
<comment type="caution">
    <text evidence="2">The sequence shown here is derived from an EMBL/GenBank/DDBJ whole genome shotgun (WGS) entry which is preliminary data.</text>
</comment>
<dbReference type="Pfam" id="PF20622">
    <property type="entry name" value="Big_15"/>
    <property type="match status" value="1"/>
</dbReference>
<reference evidence="2" key="1">
    <citation type="submission" date="2023-03" db="EMBL/GenBank/DDBJ databases">
        <authorList>
            <person name="Shen W."/>
            <person name="Cai J."/>
        </authorList>
    </citation>
    <scope>NUCLEOTIDE SEQUENCE</scope>
    <source>
        <strain evidence="2">P69-2</strain>
    </source>
</reference>